<keyword evidence="3" id="KW-1185">Reference proteome</keyword>
<dbReference type="AlphaFoldDB" id="A0A8H6YM10"/>
<dbReference type="EMBL" id="JACAZH010000007">
    <property type="protein sequence ID" value="KAF7363633.1"/>
    <property type="molecule type" value="Genomic_DNA"/>
</dbReference>
<dbReference type="Proteomes" id="UP000623467">
    <property type="component" value="Unassembled WGS sequence"/>
</dbReference>
<name>A0A8H6YM10_9AGAR</name>
<protein>
    <submittedName>
        <fullName evidence="2">Dbl-like proteiny domain-containing protein</fullName>
    </submittedName>
</protein>
<feature type="region of interest" description="Disordered" evidence="1">
    <location>
        <begin position="1"/>
        <end position="20"/>
    </location>
</feature>
<feature type="compositionally biased region" description="Basic and acidic residues" evidence="1">
    <location>
        <begin position="1"/>
        <end position="11"/>
    </location>
</feature>
<evidence type="ECO:0000313" key="2">
    <source>
        <dbReference type="EMBL" id="KAF7363633.1"/>
    </source>
</evidence>
<comment type="caution">
    <text evidence="2">The sequence shown here is derived from an EMBL/GenBank/DDBJ whole genome shotgun (WGS) entry which is preliminary data.</text>
</comment>
<gene>
    <name evidence="2" type="ORF">MSAN_01020400</name>
</gene>
<evidence type="ECO:0000256" key="1">
    <source>
        <dbReference type="SAM" id="MobiDB-lite"/>
    </source>
</evidence>
<reference evidence="2" key="1">
    <citation type="submission" date="2020-05" db="EMBL/GenBank/DDBJ databases">
        <title>Mycena genomes resolve the evolution of fungal bioluminescence.</title>
        <authorList>
            <person name="Tsai I.J."/>
        </authorList>
    </citation>
    <scope>NUCLEOTIDE SEQUENCE</scope>
    <source>
        <strain evidence="2">160909Yilan</strain>
    </source>
</reference>
<proteinExistence type="predicted"/>
<organism evidence="2 3">
    <name type="scientific">Mycena sanguinolenta</name>
    <dbReference type="NCBI Taxonomy" id="230812"/>
    <lineage>
        <taxon>Eukaryota</taxon>
        <taxon>Fungi</taxon>
        <taxon>Dikarya</taxon>
        <taxon>Basidiomycota</taxon>
        <taxon>Agaricomycotina</taxon>
        <taxon>Agaricomycetes</taxon>
        <taxon>Agaricomycetidae</taxon>
        <taxon>Agaricales</taxon>
        <taxon>Marasmiineae</taxon>
        <taxon>Mycenaceae</taxon>
        <taxon>Mycena</taxon>
    </lineage>
</organism>
<sequence length="98" mass="10865">METLSLRHDHPVQSGDALTPTEREYAGNYFYRPSQALGDSESRKVFDLKTLTSDTFFIPSPKIPAAHPAYYERFLTGKVTCSVPFSTVIPGTGGRLLL</sequence>
<accession>A0A8H6YM10</accession>
<evidence type="ECO:0000313" key="3">
    <source>
        <dbReference type="Proteomes" id="UP000623467"/>
    </source>
</evidence>